<keyword evidence="2" id="KW-1185">Reference proteome</keyword>
<evidence type="ECO:0000313" key="2">
    <source>
        <dbReference type="Proteomes" id="UP001607302"/>
    </source>
</evidence>
<evidence type="ECO:0000313" key="1">
    <source>
        <dbReference type="EMBL" id="KAL2731015.1"/>
    </source>
</evidence>
<name>A0ABD2BE69_VESSQ</name>
<gene>
    <name evidence="1" type="ORF">V1478_005428</name>
</gene>
<proteinExistence type="predicted"/>
<dbReference type="Proteomes" id="UP001607302">
    <property type="component" value="Unassembled WGS sequence"/>
</dbReference>
<reference evidence="1 2" key="1">
    <citation type="journal article" date="2024" name="Ann. Entomol. Soc. Am.">
        <title>Genomic analyses of the southern and eastern yellowjacket wasps (Hymenoptera: Vespidae) reveal evolutionary signatures of social life.</title>
        <authorList>
            <person name="Catto M.A."/>
            <person name="Caine P.B."/>
            <person name="Orr S.E."/>
            <person name="Hunt B.G."/>
            <person name="Goodisman M.A.D."/>
        </authorList>
    </citation>
    <scope>NUCLEOTIDE SEQUENCE [LARGE SCALE GENOMIC DNA]</scope>
    <source>
        <strain evidence="1">233</strain>
        <tissue evidence="1">Head and thorax</tissue>
    </source>
</reference>
<dbReference type="EMBL" id="JAUDFV010000110">
    <property type="protein sequence ID" value="KAL2731015.1"/>
    <property type="molecule type" value="Genomic_DNA"/>
</dbReference>
<comment type="caution">
    <text evidence="1">The sequence shown here is derived from an EMBL/GenBank/DDBJ whole genome shotgun (WGS) entry which is preliminary data.</text>
</comment>
<accession>A0ABD2BE69</accession>
<protein>
    <submittedName>
        <fullName evidence="1">Uncharacterized protein</fullName>
    </submittedName>
</protein>
<sequence length="102" mass="12216">MSVVGTFGPSSCRFFPVMKKLEDGGERDDRRLRKREVYEKCVVALRTKVTFRSSCVNFRASWEYINLRIFLTKSEKCRLERNWCFEMQGFVKDEVNRLYDLL</sequence>
<organism evidence="1 2">
    <name type="scientific">Vespula squamosa</name>
    <name type="common">Southern yellow jacket</name>
    <name type="synonym">Wasp</name>
    <dbReference type="NCBI Taxonomy" id="30214"/>
    <lineage>
        <taxon>Eukaryota</taxon>
        <taxon>Metazoa</taxon>
        <taxon>Ecdysozoa</taxon>
        <taxon>Arthropoda</taxon>
        <taxon>Hexapoda</taxon>
        <taxon>Insecta</taxon>
        <taxon>Pterygota</taxon>
        <taxon>Neoptera</taxon>
        <taxon>Endopterygota</taxon>
        <taxon>Hymenoptera</taxon>
        <taxon>Apocrita</taxon>
        <taxon>Aculeata</taxon>
        <taxon>Vespoidea</taxon>
        <taxon>Vespidae</taxon>
        <taxon>Vespinae</taxon>
        <taxon>Vespula</taxon>
    </lineage>
</organism>
<dbReference type="AlphaFoldDB" id="A0ABD2BE69"/>